<name>A0ABT7D0C9_9BACT</name>
<dbReference type="EMBL" id="JASJOT010000055">
    <property type="protein sequence ID" value="MDJ1498695.1"/>
    <property type="molecule type" value="Genomic_DNA"/>
</dbReference>
<organism evidence="2 3">
    <name type="scientific">Xanthocytophaga flava</name>
    <dbReference type="NCBI Taxonomy" id="3048013"/>
    <lineage>
        <taxon>Bacteria</taxon>
        <taxon>Pseudomonadati</taxon>
        <taxon>Bacteroidota</taxon>
        <taxon>Cytophagia</taxon>
        <taxon>Cytophagales</taxon>
        <taxon>Rhodocytophagaceae</taxon>
        <taxon>Xanthocytophaga</taxon>
    </lineage>
</organism>
<reference evidence="2 3" key="1">
    <citation type="submission" date="2023-05" db="EMBL/GenBank/DDBJ databases">
        <authorList>
            <person name="Zhang X."/>
        </authorList>
    </citation>
    <scope>NUCLEOTIDE SEQUENCE [LARGE SCALE GENOMIC DNA]</scope>
    <source>
        <strain evidence="2 3">DM2B3-1</strain>
    </source>
</reference>
<dbReference type="InterPro" id="IPR014907">
    <property type="entry name" value="BT4734-like_N"/>
</dbReference>
<dbReference type="Pfam" id="PF08800">
    <property type="entry name" value="BT4734-like_N"/>
    <property type="match status" value="1"/>
</dbReference>
<keyword evidence="3" id="KW-1185">Reference proteome</keyword>
<feature type="domain" description="BT4734-like N-terminal" evidence="1">
    <location>
        <begin position="48"/>
        <end position="166"/>
    </location>
</feature>
<gene>
    <name evidence="2" type="ORF">QNI19_37530</name>
</gene>
<proteinExistence type="predicted"/>
<evidence type="ECO:0000259" key="1">
    <source>
        <dbReference type="Pfam" id="PF08800"/>
    </source>
</evidence>
<dbReference type="RefSeq" id="WP_314005358.1">
    <property type="nucleotide sequence ID" value="NZ_JASJOT010000055.1"/>
</dbReference>
<sequence>MSTISFFSSIDAVTTQSYPLDLYLSHVQDGAWRPMVEGVHLSPEKDEKISLPVVALSGLFTIHKDGISLNRHSGFIGIDVEGFRDLYRGKQMLAEDRYTYAVFDNYSGNSLTVLVRIGASKLGQGYEHGLAYQALSEYYEAVYGLITDPRDQLVTKLRFVTYDPDLRANPQAEVFHV</sequence>
<protein>
    <submittedName>
        <fullName evidence="2">BT4734/BF3469 family protein</fullName>
    </submittedName>
</protein>
<evidence type="ECO:0000313" key="2">
    <source>
        <dbReference type="EMBL" id="MDJ1498695.1"/>
    </source>
</evidence>
<comment type="caution">
    <text evidence="2">The sequence shown here is derived from an EMBL/GenBank/DDBJ whole genome shotgun (WGS) entry which is preliminary data.</text>
</comment>
<accession>A0ABT7D0C9</accession>
<dbReference type="Proteomes" id="UP001228581">
    <property type="component" value="Unassembled WGS sequence"/>
</dbReference>
<evidence type="ECO:0000313" key="3">
    <source>
        <dbReference type="Proteomes" id="UP001228581"/>
    </source>
</evidence>